<dbReference type="AlphaFoldDB" id="A0A0G2IVD6"/>
<gene>
    <name evidence="1" type="ORF">TE42_10565</name>
</gene>
<dbReference type="PATRIC" id="fig|1604020.3.peg.977"/>
<proteinExistence type="predicted"/>
<evidence type="ECO:0000313" key="1">
    <source>
        <dbReference type="EMBL" id="KKZ10239.1"/>
    </source>
</evidence>
<accession>A0A0G2IVD6</accession>
<name>A0A0G2IVD6_9SYNE</name>
<comment type="caution">
    <text evidence="1">The sequence shown here is derived from an EMBL/GenBank/DDBJ whole genome shotgun (WGS) entry which is preliminary data.</text>
</comment>
<evidence type="ECO:0000313" key="2">
    <source>
        <dbReference type="Proteomes" id="UP000035067"/>
    </source>
</evidence>
<reference evidence="1 2" key="1">
    <citation type="submission" date="2015-01" db="EMBL/GenBank/DDBJ databases">
        <title>Lifestyle Evolution in Cyanobacterial Symbionts of Sponges.</title>
        <authorList>
            <person name="Burgsdorf I."/>
            <person name="Slaby B.M."/>
            <person name="Handley K.M."/>
            <person name="Haber M."/>
            <person name="Blom J."/>
            <person name="Marshall C.W."/>
            <person name="Gilbert J.A."/>
            <person name="Hentschel U."/>
            <person name="Steindler L."/>
        </authorList>
    </citation>
    <scope>NUCLEOTIDE SEQUENCE [LARGE SCALE GENOMIC DNA]</scope>
    <source>
        <strain evidence="1">SP3</strain>
    </source>
</reference>
<dbReference type="Proteomes" id="UP000035067">
    <property type="component" value="Unassembled WGS sequence"/>
</dbReference>
<organism evidence="1 2">
    <name type="scientific">Candidatus Synechococcus spongiarum SP3</name>
    <dbReference type="NCBI Taxonomy" id="1604020"/>
    <lineage>
        <taxon>Bacteria</taxon>
        <taxon>Bacillati</taxon>
        <taxon>Cyanobacteriota</taxon>
        <taxon>Cyanophyceae</taxon>
        <taxon>Synechococcales</taxon>
        <taxon>Synechococcaceae</taxon>
        <taxon>Synechococcus</taxon>
    </lineage>
</organism>
<protein>
    <submittedName>
        <fullName evidence="1">Uncharacterized protein</fullName>
    </submittedName>
</protein>
<dbReference type="EMBL" id="JXQG01000107">
    <property type="protein sequence ID" value="KKZ10239.1"/>
    <property type="molecule type" value="Genomic_DNA"/>
</dbReference>
<sequence>MLLALLRIDAGKGYDDAQGFVRFLRRLGVTPAIRATNQLPARLLRKPWTGHRASQPLQTS</sequence>